<feature type="signal peptide" evidence="1">
    <location>
        <begin position="1"/>
        <end position="23"/>
    </location>
</feature>
<reference evidence="3" key="1">
    <citation type="submission" date="2016-10" db="EMBL/GenBank/DDBJ databases">
        <authorList>
            <person name="Varghese N."/>
            <person name="Submissions S."/>
        </authorList>
    </citation>
    <scope>NUCLEOTIDE SEQUENCE [LARGE SCALE GENOMIC DNA]</scope>
    <source>
        <strain evidence="3">DSM 17038</strain>
    </source>
</reference>
<name>A0A1I2ULF5_9FIRM</name>
<dbReference type="Proteomes" id="UP000199337">
    <property type="component" value="Unassembled WGS sequence"/>
</dbReference>
<accession>A0A1I2ULF5</accession>
<evidence type="ECO:0000313" key="3">
    <source>
        <dbReference type="Proteomes" id="UP000199337"/>
    </source>
</evidence>
<protein>
    <recommendedName>
        <fullName evidence="4">DUF2680 domain-containing protein</fullName>
    </recommendedName>
</protein>
<gene>
    <name evidence="2" type="ORF">SAMN05660649_02651</name>
</gene>
<dbReference type="EMBL" id="FOOX01000009">
    <property type="protein sequence ID" value="SFG77129.1"/>
    <property type="molecule type" value="Genomic_DNA"/>
</dbReference>
<dbReference type="OrthoDB" id="1787349at2"/>
<organism evidence="2 3">
    <name type="scientific">Desulfotruncus arcticus DSM 17038</name>
    <dbReference type="NCBI Taxonomy" id="1121424"/>
    <lineage>
        <taxon>Bacteria</taxon>
        <taxon>Bacillati</taxon>
        <taxon>Bacillota</taxon>
        <taxon>Clostridia</taxon>
        <taxon>Eubacteriales</taxon>
        <taxon>Desulfallaceae</taxon>
        <taxon>Desulfotruncus</taxon>
    </lineage>
</organism>
<dbReference type="AlphaFoldDB" id="A0A1I2ULF5"/>
<proteinExistence type="predicted"/>
<feature type="chain" id="PRO_5039082374" description="DUF2680 domain-containing protein" evidence="1">
    <location>
        <begin position="24"/>
        <end position="119"/>
    </location>
</feature>
<sequence>MRKKRIWLLAVAGILVLALAAPAAFGAIDGNDQNVQNQQNQKFIDQMLNWHQSWLDQAQKDGQITPEQAKAWQDHFNYMRDFHAQNGFGLMGSMMGGGMMGDFGGNNGFGGMMGESQTN</sequence>
<evidence type="ECO:0000313" key="2">
    <source>
        <dbReference type="EMBL" id="SFG77129.1"/>
    </source>
</evidence>
<keyword evidence="1" id="KW-0732">Signal</keyword>
<keyword evidence="3" id="KW-1185">Reference proteome</keyword>
<evidence type="ECO:0008006" key="4">
    <source>
        <dbReference type="Google" id="ProtNLM"/>
    </source>
</evidence>
<dbReference type="RefSeq" id="WP_092471860.1">
    <property type="nucleotide sequence ID" value="NZ_FOOX01000009.1"/>
</dbReference>
<evidence type="ECO:0000256" key="1">
    <source>
        <dbReference type="SAM" id="SignalP"/>
    </source>
</evidence>